<comment type="catalytic activity">
    <reaction evidence="1">
        <text>Cleavage of hydrophobic, N-terminal signal or leader sequences from secreted and periplasmic proteins.</text>
        <dbReference type="EC" id="3.4.21.89"/>
    </reaction>
</comment>
<dbReference type="PROSITE" id="PS00501">
    <property type="entry name" value="SPASE_I_1"/>
    <property type="match status" value="1"/>
</dbReference>
<dbReference type="EC" id="3.4.21.-" evidence="6"/>
<feature type="signal peptide" evidence="8">
    <location>
        <begin position="1"/>
        <end position="20"/>
    </location>
</feature>
<dbReference type="SUPFAM" id="SSF51306">
    <property type="entry name" value="LexA/Signal peptidase"/>
    <property type="match status" value="1"/>
</dbReference>
<feature type="domain" description="Peptidase S26" evidence="9">
    <location>
        <begin position="82"/>
        <end position="247"/>
    </location>
</feature>
<dbReference type="InterPro" id="IPR000223">
    <property type="entry name" value="Pept_S26A_signal_pept_1"/>
</dbReference>
<dbReference type="InterPro" id="IPR019756">
    <property type="entry name" value="Pept_S26A_signal_pept_1_Ser-AS"/>
</dbReference>
<reference evidence="10" key="1">
    <citation type="submission" date="2023-08" db="EMBL/GenBank/DDBJ databases">
        <authorList>
            <person name="Audoor S."/>
            <person name="Bilcke G."/>
        </authorList>
    </citation>
    <scope>NUCLEOTIDE SEQUENCE</scope>
</reference>
<dbReference type="InterPro" id="IPR019533">
    <property type="entry name" value="Peptidase_S26"/>
</dbReference>
<evidence type="ECO:0000256" key="6">
    <source>
        <dbReference type="RuleBase" id="RU362041"/>
    </source>
</evidence>
<dbReference type="GO" id="GO:0009003">
    <property type="term" value="F:signal peptidase activity"/>
    <property type="evidence" value="ECO:0007669"/>
    <property type="project" value="UniProtKB-EC"/>
</dbReference>
<feature type="region of interest" description="Disordered" evidence="7">
    <location>
        <begin position="44"/>
        <end position="63"/>
    </location>
</feature>
<dbReference type="Pfam" id="PF10502">
    <property type="entry name" value="Peptidase_S26"/>
    <property type="match status" value="1"/>
</dbReference>
<dbReference type="PROSITE" id="PS00761">
    <property type="entry name" value="SPASE_I_3"/>
    <property type="match status" value="1"/>
</dbReference>
<dbReference type="GO" id="GO:0005743">
    <property type="term" value="C:mitochondrial inner membrane"/>
    <property type="evidence" value="ECO:0007669"/>
    <property type="project" value="UniProtKB-SubCell"/>
</dbReference>
<evidence type="ECO:0000313" key="11">
    <source>
        <dbReference type="Proteomes" id="UP001295423"/>
    </source>
</evidence>
<dbReference type="GO" id="GO:0006465">
    <property type="term" value="P:signal peptide processing"/>
    <property type="evidence" value="ECO:0007669"/>
    <property type="project" value="InterPro"/>
</dbReference>
<organism evidence="10 11">
    <name type="scientific">Cylindrotheca closterium</name>
    <dbReference type="NCBI Taxonomy" id="2856"/>
    <lineage>
        <taxon>Eukaryota</taxon>
        <taxon>Sar</taxon>
        <taxon>Stramenopiles</taxon>
        <taxon>Ochrophyta</taxon>
        <taxon>Bacillariophyta</taxon>
        <taxon>Bacillariophyceae</taxon>
        <taxon>Bacillariophycidae</taxon>
        <taxon>Bacillariales</taxon>
        <taxon>Bacillariaceae</taxon>
        <taxon>Cylindrotheca</taxon>
    </lineage>
</organism>
<dbReference type="PANTHER" id="PTHR43390:SF1">
    <property type="entry name" value="CHLOROPLAST PROCESSING PEPTIDASE"/>
    <property type="match status" value="1"/>
</dbReference>
<proteinExistence type="inferred from homology"/>
<keyword evidence="6" id="KW-0472">Membrane</keyword>
<dbReference type="EMBL" id="CAKOGP040001112">
    <property type="protein sequence ID" value="CAJ1943058.1"/>
    <property type="molecule type" value="Genomic_DNA"/>
</dbReference>
<protein>
    <recommendedName>
        <fullName evidence="6">Mitochondrial inner membrane protease subunit</fullName>
        <ecNumber evidence="6">3.4.21.-</ecNumber>
    </recommendedName>
</protein>
<evidence type="ECO:0000256" key="4">
    <source>
        <dbReference type="ARBA" id="ARBA00022801"/>
    </source>
</evidence>
<evidence type="ECO:0000256" key="7">
    <source>
        <dbReference type="SAM" id="MobiDB-lite"/>
    </source>
</evidence>
<evidence type="ECO:0000256" key="8">
    <source>
        <dbReference type="SAM" id="SignalP"/>
    </source>
</evidence>
<dbReference type="InterPro" id="IPR036286">
    <property type="entry name" value="LexA/Signal_pep-like_sf"/>
</dbReference>
<evidence type="ECO:0000259" key="9">
    <source>
        <dbReference type="Pfam" id="PF10502"/>
    </source>
</evidence>
<evidence type="ECO:0000256" key="5">
    <source>
        <dbReference type="PIRSR" id="PIRSR600223-1"/>
    </source>
</evidence>
<dbReference type="AlphaFoldDB" id="A0AAD2CSB8"/>
<feature type="active site" evidence="5">
    <location>
        <position position="167"/>
    </location>
</feature>
<dbReference type="Proteomes" id="UP001295423">
    <property type="component" value="Unassembled WGS sequence"/>
</dbReference>
<dbReference type="Gene3D" id="2.10.109.10">
    <property type="entry name" value="Umud Fragment, subunit A"/>
    <property type="match status" value="2"/>
</dbReference>
<evidence type="ECO:0000256" key="3">
    <source>
        <dbReference type="ARBA" id="ARBA00022670"/>
    </source>
</evidence>
<feature type="active site" evidence="5">
    <location>
        <position position="109"/>
    </location>
</feature>
<dbReference type="GO" id="GO:0004252">
    <property type="term" value="F:serine-type endopeptidase activity"/>
    <property type="evidence" value="ECO:0007669"/>
    <property type="project" value="InterPro"/>
</dbReference>
<dbReference type="NCBIfam" id="TIGR02227">
    <property type="entry name" value="sigpep_I_bact"/>
    <property type="match status" value="1"/>
</dbReference>
<keyword evidence="4 6" id="KW-0378">Hydrolase</keyword>
<feature type="chain" id="PRO_5042230146" description="Mitochondrial inner membrane protease subunit" evidence="8">
    <location>
        <begin position="21"/>
        <end position="258"/>
    </location>
</feature>
<dbReference type="InterPro" id="IPR019758">
    <property type="entry name" value="Pept_S26A_signal_pept_1_CS"/>
</dbReference>
<accession>A0AAD2CSB8</accession>
<keyword evidence="8" id="KW-0732">Signal</keyword>
<evidence type="ECO:0000313" key="10">
    <source>
        <dbReference type="EMBL" id="CAJ1943058.1"/>
    </source>
</evidence>
<evidence type="ECO:0000256" key="1">
    <source>
        <dbReference type="ARBA" id="ARBA00000677"/>
    </source>
</evidence>
<gene>
    <name evidence="10" type="ORF">CYCCA115_LOCUS8256</name>
</gene>
<evidence type="ECO:0000256" key="2">
    <source>
        <dbReference type="ARBA" id="ARBA00009370"/>
    </source>
</evidence>
<keyword evidence="3 6" id="KW-0645">Protease</keyword>
<comment type="caution">
    <text evidence="10">The sequence shown here is derived from an EMBL/GenBank/DDBJ whole genome shotgun (WGS) entry which is preliminary data.</text>
</comment>
<dbReference type="CDD" id="cd06530">
    <property type="entry name" value="S26_SPase_I"/>
    <property type="match status" value="1"/>
</dbReference>
<comment type="similarity">
    <text evidence="2 6">Belongs to the peptidase S26 family.</text>
</comment>
<dbReference type="PRINTS" id="PR00727">
    <property type="entry name" value="LEADERPTASE"/>
</dbReference>
<comment type="subcellular location">
    <subcellularLocation>
        <location evidence="6">Mitochondrion inner membrane</location>
    </subcellularLocation>
</comment>
<name>A0AAD2CSB8_9STRA</name>
<dbReference type="PANTHER" id="PTHR43390">
    <property type="entry name" value="SIGNAL PEPTIDASE I"/>
    <property type="match status" value="1"/>
</dbReference>
<sequence length="258" mass="29295">MNRRLVLSILLLILAHEASAFVPTQFSQQLSLTQVSRPQRQSYLFGSTEDKPTGQWDEEESPATEGNAVARFFSRKDVQDDIKTYVISLGFALLLRFTIVEPRFIPSLSMFPTFDVGDQLAVEKVTKRIKPFYRNEVVVFNPPKTFRDMIVQNYGQETAKAKEALIKRIVAIEGDEVEVKRGKLFVNGDEQTESFIAETADYEFGPVTVPKDSVLVLGDNRNHSLDGHIWGFLPTKNIIGRAVFVYWPPWRVGNSGMY</sequence>
<keyword evidence="6" id="KW-0496">Mitochondrion</keyword>
<keyword evidence="11" id="KW-1185">Reference proteome</keyword>
<keyword evidence="6" id="KW-0999">Mitochondrion inner membrane</keyword>